<dbReference type="AlphaFoldDB" id="L0ACH9"/>
<evidence type="ECO:0000256" key="1">
    <source>
        <dbReference type="ARBA" id="ARBA00004651"/>
    </source>
</evidence>
<dbReference type="InterPro" id="IPR022791">
    <property type="entry name" value="L-PG_synthase/AglD"/>
</dbReference>
<evidence type="ECO:0000256" key="2">
    <source>
        <dbReference type="ARBA" id="ARBA00011061"/>
    </source>
</evidence>
<dbReference type="HOGENOM" id="CLU_843589_0_0_2"/>
<dbReference type="EMBL" id="CP003378">
    <property type="protein sequence ID" value="AFZ71114.1"/>
    <property type="molecule type" value="Genomic_DNA"/>
</dbReference>
<gene>
    <name evidence="8" type="ordered locus">Calag_1407</name>
</gene>
<feature type="transmembrane region" description="Helical" evidence="7">
    <location>
        <begin position="262"/>
        <end position="282"/>
    </location>
</feature>
<comment type="subcellular location">
    <subcellularLocation>
        <location evidence="1">Cell membrane</location>
        <topology evidence="1">Multi-pass membrane protein</topology>
    </subcellularLocation>
</comment>
<dbReference type="PANTHER" id="PTHR39087">
    <property type="entry name" value="UPF0104 MEMBRANE PROTEIN MJ1595"/>
    <property type="match status" value="1"/>
</dbReference>
<dbReference type="eggNOG" id="arCOG00899">
    <property type="taxonomic scope" value="Archaea"/>
</dbReference>
<evidence type="ECO:0000313" key="8">
    <source>
        <dbReference type="EMBL" id="AFZ71114.1"/>
    </source>
</evidence>
<organism evidence="8 9">
    <name type="scientific">Caldisphaera lagunensis (strain DSM 15908 / JCM 11604 / ANMR 0165 / IC-154)</name>
    <dbReference type="NCBI Taxonomy" id="1056495"/>
    <lineage>
        <taxon>Archaea</taxon>
        <taxon>Thermoproteota</taxon>
        <taxon>Thermoprotei</taxon>
        <taxon>Acidilobales</taxon>
        <taxon>Caldisphaeraceae</taxon>
        <taxon>Caldisphaera</taxon>
    </lineage>
</organism>
<dbReference type="GO" id="GO:0005886">
    <property type="term" value="C:plasma membrane"/>
    <property type="evidence" value="ECO:0007669"/>
    <property type="project" value="UniProtKB-SubCell"/>
</dbReference>
<feature type="transmembrane region" description="Helical" evidence="7">
    <location>
        <begin position="30"/>
        <end position="50"/>
    </location>
</feature>
<dbReference type="RefSeq" id="WP_015233011.1">
    <property type="nucleotide sequence ID" value="NC_019791.1"/>
</dbReference>
<keyword evidence="9" id="KW-1185">Reference proteome</keyword>
<dbReference type="PANTHER" id="PTHR39087:SF2">
    <property type="entry name" value="UPF0104 MEMBRANE PROTEIN MJ1595"/>
    <property type="match status" value="1"/>
</dbReference>
<sequence length="292" mass="32992">MNKRDVLKILSVIVLMLLVFTIILENPIKILLIIYEGNILLLFTFLLLMLSEVIKSFRLYYTCRFAKNCKLRLFDSIKIQLSSFFYGTITPGNIGGVPSMASLLNKYNQTPLGEAFGISSSQAFFDGIIPSLASFLFSLFYLPESLGITLFSLFTIIFWSLVFNINIKSFSIKILDKISIRNLKERIIKEIDTFQESLNFVKNKKLLFGSLIISIISYLIQTFSIMILLNKNISIFKLFIALMFNYAMAIFPTPAGEGGAEYGLAVLLPINIVVMWRLSYILSGLVSGLSLI</sequence>
<name>L0ACH9_CALLD</name>
<dbReference type="Proteomes" id="UP000010469">
    <property type="component" value="Chromosome"/>
</dbReference>
<evidence type="ECO:0000313" key="9">
    <source>
        <dbReference type="Proteomes" id="UP000010469"/>
    </source>
</evidence>
<feature type="transmembrane region" description="Helical" evidence="7">
    <location>
        <begin position="206"/>
        <end position="229"/>
    </location>
</feature>
<keyword evidence="5 7" id="KW-1133">Transmembrane helix</keyword>
<keyword evidence="4 7" id="KW-0812">Transmembrane</keyword>
<keyword evidence="6 7" id="KW-0472">Membrane</keyword>
<evidence type="ECO:0000256" key="7">
    <source>
        <dbReference type="SAM" id="Phobius"/>
    </source>
</evidence>
<dbReference type="NCBIfam" id="TIGR00374">
    <property type="entry name" value="flippase-like domain"/>
    <property type="match status" value="1"/>
</dbReference>
<keyword evidence="3" id="KW-1003">Cell membrane</keyword>
<evidence type="ECO:0000256" key="4">
    <source>
        <dbReference type="ARBA" id="ARBA00022692"/>
    </source>
</evidence>
<protein>
    <submittedName>
        <fullName evidence="8">Uncharacterized protein</fullName>
    </submittedName>
</protein>
<accession>L0ACH9</accession>
<comment type="similarity">
    <text evidence="2">Belongs to the UPF0104 family.</text>
</comment>
<feature type="transmembrane region" description="Helical" evidence="7">
    <location>
        <begin position="7"/>
        <end position="24"/>
    </location>
</feature>
<evidence type="ECO:0000256" key="3">
    <source>
        <dbReference type="ARBA" id="ARBA00022475"/>
    </source>
</evidence>
<reference evidence="9" key="1">
    <citation type="submission" date="2012-03" db="EMBL/GenBank/DDBJ databases">
        <title>Complete genome of Caldisphaera lagunensis DSM 15908.</title>
        <authorList>
            <person name="Lucas S."/>
            <person name="Copeland A."/>
            <person name="Lapidus A."/>
            <person name="Glavina del Rio T."/>
            <person name="Dalin E."/>
            <person name="Tice H."/>
            <person name="Bruce D."/>
            <person name="Goodwin L."/>
            <person name="Pitluck S."/>
            <person name="Peters L."/>
            <person name="Mikhailova N."/>
            <person name="Teshima H."/>
            <person name="Kyrpides N."/>
            <person name="Mavromatis K."/>
            <person name="Ivanova N."/>
            <person name="Brettin T."/>
            <person name="Detter J.C."/>
            <person name="Han C."/>
            <person name="Larimer F."/>
            <person name="Land M."/>
            <person name="Hauser L."/>
            <person name="Markowitz V."/>
            <person name="Cheng J.-F."/>
            <person name="Hugenholtz P."/>
            <person name="Woyke T."/>
            <person name="Wu D."/>
            <person name="Spring S."/>
            <person name="Schroeder M."/>
            <person name="Brambilla E."/>
            <person name="Klenk H.-P."/>
            <person name="Eisen J.A."/>
        </authorList>
    </citation>
    <scope>NUCLEOTIDE SEQUENCE [LARGE SCALE GENOMIC DNA]</scope>
    <source>
        <strain evidence="9">DSM 15908 / JCM 11604 / IC-154</strain>
    </source>
</reference>
<feature type="transmembrane region" description="Helical" evidence="7">
    <location>
        <begin position="148"/>
        <end position="167"/>
    </location>
</feature>
<dbReference type="Pfam" id="PF03706">
    <property type="entry name" value="LPG_synthase_TM"/>
    <property type="match status" value="1"/>
</dbReference>
<proteinExistence type="inferred from homology"/>
<dbReference type="KEGG" id="clg:Calag_1407"/>
<evidence type="ECO:0000256" key="5">
    <source>
        <dbReference type="ARBA" id="ARBA00022989"/>
    </source>
</evidence>
<dbReference type="InParanoid" id="L0ACH9"/>
<dbReference type="STRING" id="1056495.Calag_1407"/>
<evidence type="ECO:0000256" key="6">
    <source>
        <dbReference type="ARBA" id="ARBA00023136"/>
    </source>
</evidence>
<dbReference type="GeneID" id="14212667"/>
<feature type="transmembrane region" description="Helical" evidence="7">
    <location>
        <begin position="235"/>
        <end position="255"/>
    </location>
</feature>